<proteinExistence type="predicted"/>
<dbReference type="EMBL" id="JAHCVI010000001">
    <property type="protein sequence ID" value="KAG7292290.1"/>
    <property type="molecule type" value="Genomic_DNA"/>
</dbReference>
<sequence>MLALLPFRKPLGSLDARFAKHILLPNRQPKMEESPFSIGFRPSSPVESRLPRDREDPCSFRTRLIDPMTDIDADVAFESTDKLEGEDLRFDDIQCISVGRSVGKLGVKFRVTALASEEKEKANEGRIANELPQGLDSTPKYNASSEKYGQLEAAEPSRGAATILTFTGESQGTTIIQKTHSDLTTYHNALASENDSDSDSDGDVNIMETMNMPFWNLPARQTRQHARHASDTTIPDDMSIISDVSLIPTYFPSDVMKQQRPQHRHLVKRLIRAKARAARQTMRELKRSCRDAVGTVFVESGAAQRGPKCVAVGSAL</sequence>
<reference evidence="2" key="1">
    <citation type="submission" date="2023-02" db="EMBL/GenBank/DDBJ databases">
        <authorList>
            <person name="Palmer J.M."/>
        </authorList>
    </citation>
    <scope>NUCLEOTIDE SEQUENCE</scope>
    <source>
        <strain evidence="2">FW57</strain>
    </source>
</reference>
<dbReference type="AlphaFoldDB" id="A0AAD4I3I3"/>
<gene>
    <name evidence="2" type="ORF">NEMBOFW57_002325</name>
</gene>
<protein>
    <submittedName>
        <fullName evidence="2">Uncharacterized protein</fullName>
    </submittedName>
</protein>
<name>A0AAD4I3I3_9PEZI</name>
<dbReference type="Proteomes" id="UP001197093">
    <property type="component" value="Unassembled WGS sequence"/>
</dbReference>
<organism evidence="2 3">
    <name type="scientific">Staphylotrichum longicolle</name>
    <dbReference type="NCBI Taxonomy" id="669026"/>
    <lineage>
        <taxon>Eukaryota</taxon>
        <taxon>Fungi</taxon>
        <taxon>Dikarya</taxon>
        <taxon>Ascomycota</taxon>
        <taxon>Pezizomycotina</taxon>
        <taxon>Sordariomycetes</taxon>
        <taxon>Sordariomycetidae</taxon>
        <taxon>Sordariales</taxon>
        <taxon>Chaetomiaceae</taxon>
        <taxon>Staphylotrichum</taxon>
    </lineage>
</organism>
<accession>A0AAD4I3I3</accession>
<evidence type="ECO:0000313" key="2">
    <source>
        <dbReference type="EMBL" id="KAG7292290.1"/>
    </source>
</evidence>
<comment type="caution">
    <text evidence="2">The sequence shown here is derived from an EMBL/GenBank/DDBJ whole genome shotgun (WGS) entry which is preliminary data.</text>
</comment>
<evidence type="ECO:0000256" key="1">
    <source>
        <dbReference type="SAM" id="MobiDB-lite"/>
    </source>
</evidence>
<keyword evidence="3" id="KW-1185">Reference proteome</keyword>
<feature type="region of interest" description="Disordered" evidence="1">
    <location>
        <begin position="33"/>
        <end position="57"/>
    </location>
</feature>
<evidence type="ECO:0000313" key="3">
    <source>
        <dbReference type="Proteomes" id="UP001197093"/>
    </source>
</evidence>